<dbReference type="FunFam" id="3.40.30.10:FF:000001">
    <property type="entry name" value="Thioredoxin"/>
    <property type="match status" value="1"/>
</dbReference>
<dbReference type="EMBL" id="JAGZCZ010000015">
    <property type="protein sequence ID" value="MBS5520585.1"/>
    <property type="molecule type" value="Genomic_DNA"/>
</dbReference>
<dbReference type="Gene3D" id="3.40.30.10">
    <property type="entry name" value="Glutaredoxin"/>
    <property type="match status" value="1"/>
</dbReference>
<comment type="similarity">
    <text evidence="1 8">Belongs to the thioredoxin family.</text>
</comment>
<dbReference type="GO" id="GO:0005737">
    <property type="term" value="C:cytoplasm"/>
    <property type="evidence" value="ECO:0007669"/>
    <property type="project" value="TreeGrafter"/>
</dbReference>
<feature type="site" description="Contributes to redox potential value" evidence="9">
    <location>
        <position position="33"/>
    </location>
</feature>
<dbReference type="InterPro" id="IPR017937">
    <property type="entry name" value="Thioredoxin_CS"/>
</dbReference>
<evidence type="ECO:0000256" key="9">
    <source>
        <dbReference type="PIRSR" id="PIRSR000077-1"/>
    </source>
</evidence>
<keyword evidence="3" id="KW-0813">Transport</keyword>
<dbReference type="CDD" id="cd02947">
    <property type="entry name" value="TRX_family"/>
    <property type="match status" value="1"/>
</dbReference>
<dbReference type="PANTHER" id="PTHR45663:SF11">
    <property type="entry name" value="GEO12009P1"/>
    <property type="match status" value="1"/>
</dbReference>
<dbReference type="PIRSF" id="PIRSF000077">
    <property type="entry name" value="Thioredoxin"/>
    <property type="match status" value="1"/>
</dbReference>
<accession>A0A943EGC3</accession>
<evidence type="ECO:0000256" key="10">
    <source>
        <dbReference type="PIRSR" id="PIRSR000077-4"/>
    </source>
</evidence>
<evidence type="ECO:0000256" key="6">
    <source>
        <dbReference type="ARBA" id="ARBA00023284"/>
    </source>
</evidence>
<dbReference type="SUPFAM" id="SSF52833">
    <property type="entry name" value="Thioredoxin-like"/>
    <property type="match status" value="1"/>
</dbReference>
<feature type="active site" description="Nucleophile" evidence="9">
    <location>
        <position position="35"/>
    </location>
</feature>
<comment type="caution">
    <text evidence="12">The sequence shown here is derived from an EMBL/GenBank/DDBJ whole genome shotgun (WGS) entry which is preliminary data.</text>
</comment>
<dbReference type="PANTHER" id="PTHR45663">
    <property type="entry name" value="GEO12009P1"/>
    <property type="match status" value="1"/>
</dbReference>
<evidence type="ECO:0000256" key="7">
    <source>
        <dbReference type="NCBIfam" id="TIGR01068"/>
    </source>
</evidence>
<evidence type="ECO:0000256" key="5">
    <source>
        <dbReference type="ARBA" id="ARBA00023157"/>
    </source>
</evidence>
<proteinExistence type="inferred from homology"/>
<keyword evidence="6 10" id="KW-0676">Redox-active center</keyword>
<dbReference type="AlphaFoldDB" id="A0A943EGC3"/>
<feature type="site" description="Deprotonates C-terminal active site Cys" evidence="9">
    <location>
        <position position="26"/>
    </location>
</feature>
<dbReference type="NCBIfam" id="TIGR01068">
    <property type="entry name" value="thioredoxin"/>
    <property type="match status" value="1"/>
</dbReference>
<dbReference type="InterPro" id="IPR013766">
    <property type="entry name" value="Thioredoxin_domain"/>
</dbReference>
<protein>
    <recommendedName>
        <fullName evidence="2 7">Thioredoxin</fullName>
    </recommendedName>
</protein>
<evidence type="ECO:0000256" key="3">
    <source>
        <dbReference type="ARBA" id="ARBA00022448"/>
    </source>
</evidence>
<evidence type="ECO:0000256" key="2">
    <source>
        <dbReference type="ARBA" id="ARBA00020570"/>
    </source>
</evidence>
<dbReference type="Pfam" id="PF00085">
    <property type="entry name" value="Thioredoxin"/>
    <property type="match status" value="1"/>
</dbReference>
<evidence type="ECO:0000313" key="12">
    <source>
        <dbReference type="EMBL" id="MBS5520585.1"/>
    </source>
</evidence>
<dbReference type="GO" id="GO:0015035">
    <property type="term" value="F:protein-disulfide reductase activity"/>
    <property type="evidence" value="ECO:0007669"/>
    <property type="project" value="UniProtKB-UniRule"/>
</dbReference>
<keyword evidence="4" id="KW-0249">Electron transport</keyword>
<feature type="active site" description="Nucleophile" evidence="9">
    <location>
        <position position="32"/>
    </location>
</feature>
<dbReference type="Proteomes" id="UP000754226">
    <property type="component" value="Unassembled WGS sequence"/>
</dbReference>
<gene>
    <name evidence="12" type="primary">trxA</name>
    <name evidence="12" type="ORF">KHX13_09815</name>
</gene>
<sequence length="105" mass="11425">MEIINISDKAAFDQLVKESTKPVMVDFWATWCGPCKMVAPVIAQIAAERDDVQVAKVDVDQVPDVASEFGIAAIPTVVYFKDGKEAHRFVGVQSKAAYLGPLQSL</sequence>
<keyword evidence="5 10" id="KW-1015">Disulfide bond</keyword>
<feature type="domain" description="Thioredoxin" evidence="11">
    <location>
        <begin position="1"/>
        <end position="105"/>
    </location>
</feature>
<dbReference type="PRINTS" id="PR00421">
    <property type="entry name" value="THIOREDOXIN"/>
</dbReference>
<reference evidence="12" key="1">
    <citation type="submission" date="2021-02" db="EMBL/GenBank/DDBJ databases">
        <title>Infant gut strain persistence is associated with maternal origin, phylogeny, and functional potential including surface adhesion and iron acquisition.</title>
        <authorList>
            <person name="Lou Y.C."/>
        </authorList>
    </citation>
    <scope>NUCLEOTIDE SEQUENCE</scope>
    <source>
        <strain evidence="12">L3_106_000M1_dasL3_106_000M1_concoct_15</strain>
    </source>
</reference>
<evidence type="ECO:0000259" key="11">
    <source>
        <dbReference type="PROSITE" id="PS51352"/>
    </source>
</evidence>
<dbReference type="InterPro" id="IPR005746">
    <property type="entry name" value="Thioredoxin"/>
</dbReference>
<evidence type="ECO:0000313" key="13">
    <source>
        <dbReference type="Proteomes" id="UP000754226"/>
    </source>
</evidence>
<evidence type="ECO:0000256" key="1">
    <source>
        <dbReference type="ARBA" id="ARBA00008987"/>
    </source>
</evidence>
<dbReference type="PROSITE" id="PS51352">
    <property type="entry name" value="THIOREDOXIN_2"/>
    <property type="match status" value="1"/>
</dbReference>
<evidence type="ECO:0000256" key="4">
    <source>
        <dbReference type="ARBA" id="ARBA00022982"/>
    </source>
</evidence>
<organism evidence="12 13">
    <name type="scientific">Acidaminococcus intestini</name>
    <dbReference type="NCBI Taxonomy" id="187327"/>
    <lineage>
        <taxon>Bacteria</taxon>
        <taxon>Bacillati</taxon>
        <taxon>Bacillota</taxon>
        <taxon>Negativicutes</taxon>
        <taxon>Acidaminococcales</taxon>
        <taxon>Acidaminococcaceae</taxon>
        <taxon>Acidaminococcus</taxon>
    </lineage>
</organism>
<feature type="site" description="Contributes to redox potential value" evidence="9">
    <location>
        <position position="34"/>
    </location>
</feature>
<name>A0A943EGC3_9FIRM</name>
<dbReference type="PROSITE" id="PS00194">
    <property type="entry name" value="THIOREDOXIN_1"/>
    <property type="match status" value="1"/>
</dbReference>
<evidence type="ECO:0000256" key="8">
    <source>
        <dbReference type="PIRNR" id="PIRNR000077"/>
    </source>
</evidence>
<dbReference type="InterPro" id="IPR036249">
    <property type="entry name" value="Thioredoxin-like_sf"/>
</dbReference>
<feature type="disulfide bond" description="Redox-active" evidence="10">
    <location>
        <begin position="32"/>
        <end position="35"/>
    </location>
</feature>